<gene>
    <name evidence="1" type="ORF">SAMN05216243_1590</name>
</gene>
<dbReference type="Proteomes" id="UP000198694">
    <property type="component" value="Unassembled WGS sequence"/>
</dbReference>
<dbReference type="InterPro" id="IPR007405">
    <property type="entry name" value="Phage_KVP40_Orf299"/>
</dbReference>
<accession>A0A1G8YFM6</accession>
<dbReference type="AlphaFoldDB" id="A0A1G8YFM6"/>
<proteinExistence type="predicted"/>
<dbReference type="RefSeq" id="WP_342720320.1">
    <property type="nucleotide sequence ID" value="NZ_FNFL01000002.1"/>
</dbReference>
<dbReference type="STRING" id="407036.SAMN05216243_1590"/>
<evidence type="ECO:0000313" key="2">
    <source>
        <dbReference type="Proteomes" id="UP000198694"/>
    </source>
</evidence>
<organism evidence="1 2">
    <name type="scientific">Sediminibacillus albus</name>
    <dbReference type="NCBI Taxonomy" id="407036"/>
    <lineage>
        <taxon>Bacteria</taxon>
        <taxon>Bacillati</taxon>
        <taxon>Bacillota</taxon>
        <taxon>Bacilli</taxon>
        <taxon>Bacillales</taxon>
        <taxon>Bacillaceae</taxon>
        <taxon>Sediminibacillus</taxon>
    </lineage>
</organism>
<sequence length="188" mass="21494">MKHHRHSSLTGRKFMNLSEKDMSFDEVFQRIIRFIEKDPAANYRLMVGTDSQVHKLHTVFVTGIVIQRQGKGAWACVIPTVFPRKYMNLHEKISMETSLTEQVAFLFDDKKKNQLIDMILPHIYQGSSLTLEGHIDVGLEKRSLSRFLAGEMMARIESSGLEPVVKPESFVASGYANRYTKTPSKFLS</sequence>
<dbReference type="Pfam" id="PF04308">
    <property type="entry name" value="RNaseH_like"/>
    <property type="match status" value="1"/>
</dbReference>
<dbReference type="PANTHER" id="PTHR39961">
    <property type="entry name" value="HYPOTHETICAL CYTOSOLIC PROTEIN"/>
    <property type="match status" value="1"/>
</dbReference>
<dbReference type="PANTHER" id="PTHR39961:SF1">
    <property type="entry name" value="DUF458 DOMAIN-CONTAINING PROTEIN"/>
    <property type="match status" value="1"/>
</dbReference>
<dbReference type="EMBL" id="FNFL01000002">
    <property type="protein sequence ID" value="SDK01638.1"/>
    <property type="molecule type" value="Genomic_DNA"/>
</dbReference>
<evidence type="ECO:0000313" key="1">
    <source>
        <dbReference type="EMBL" id="SDK01638.1"/>
    </source>
</evidence>
<keyword evidence="2" id="KW-1185">Reference proteome</keyword>
<reference evidence="1 2" key="1">
    <citation type="submission" date="2016-10" db="EMBL/GenBank/DDBJ databases">
        <authorList>
            <person name="de Groot N.N."/>
        </authorList>
    </citation>
    <scope>NUCLEOTIDE SEQUENCE [LARGE SCALE GENOMIC DNA]</scope>
    <source>
        <strain evidence="1 2">CGMCC 1.6502</strain>
    </source>
</reference>
<protein>
    <submittedName>
        <fullName evidence="1">Uncharacterized protein</fullName>
    </submittedName>
</protein>
<name>A0A1G8YFM6_9BACI</name>